<keyword evidence="1" id="KW-0732">Signal</keyword>
<dbReference type="RefSeq" id="WP_009611083.1">
    <property type="nucleotide sequence ID" value="NZ_ABXP02000114.1"/>
</dbReference>
<reference evidence="3" key="3">
    <citation type="submission" date="2015-02" db="EMBL/GenBank/DDBJ databases">
        <title>Genome analysis of three genomes within the thermophilic hydrogenogenic bacterial species Caldanaerobacter subterraneus.</title>
        <authorList>
            <person name="Sant'Anna F.H."/>
            <person name="Lebedinsky A."/>
            <person name="Sokolova T."/>
            <person name="Robb F.T."/>
            <person name="Gonzalez J.M."/>
        </authorList>
    </citation>
    <scope>NUCLEOTIDE SEQUENCE [LARGE SCALE GENOMIC DNA]</scope>
    <source>
        <strain evidence="3">DSM 12653</strain>
    </source>
</reference>
<comment type="caution">
    <text evidence="2">The sequence shown here is derived from an EMBL/GenBank/DDBJ whole genome shotgun (WGS) entry which is preliminary data.</text>
</comment>
<evidence type="ECO:0000256" key="1">
    <source>
        <dbReference type="SAM" id="SignalP"/>
    </source>
</evidence>
<feature type="signal peptide" evidence="1">
    <location>
        <begin position="1"/>
        <end position="27"/>
    </location>
</feature>
<reference evidence="2 3" key="1">
    <citation type="submission" date="2008-07" db="EMBL/GenBank/DDBJ databases">
        <authorList>
            <person name="Gonzalez J."/>
            <person name="Sokolova T."/>
            <person name="Ferriera S."/>
            <person name="Johnson J."/>
            <person name="Kravitz S."/>
            <person name="Beeson K."/>
            <person name="Sutton G."/>
            <person name="Rogers Y.-H."/>
            <person name="Friedman R."/>
            <person name="Frazier M."/>
            <person name="Venter J.C."/>
        </authorList>
    </citation>
    <scope>NUCLEOTIDE SEQUENCE [LARGE SCALE GENOMIC DNA]</scope>
    <source>
        <strain evidence="2 3">DSM 12653</strain>
    </source>
</reference>
<gene>
    <name evidence="2" type="ORF">CDSM653_02109</name>
</gene>
<proteinExistence type="predicted"/>
<evidence type="ECO:0008006" key="4">
    <source>
        <dbReference type="Google" id="ProtNLM"/>
    </source>
</evidence>
<accession>B7R9U5</accession>
<evidence type="ECO:0000313" key="2">
    <source>
        <dbReference type="EMBL" id="KKC28885.1"/>
    </source>
</evidence>
<dbReference type="SUPFAM" id="SSF69322">
    <property type="entry name" value="Tricorn protease domain 2"/>
    <property type="match status" value="1"/>
</dbReference>
<organism evidence="2 3">
    <name type="scientific">Caldanaerobacter subterraneus subsp. pacificus DSM 12653</name>
    <dbReference type="NCBI Taxonomy" id="391606"/>
    <lineage>
        <taxon>Bacteria</taxon>
        <taxon>Bacillati</taxon>
        <taxon>Bacillota</taxon>
        <taxon>Clostridia</taxon>
        <taxon>Thermoanaerobacterales</taxon>
        <taxon>Thermoanaerobacteraceae</taxon>
        <taxon>Caldanaerobacter</taxon>
    </lineage>
</organism>
<feature type="chain" id="PRO_5009949194" description="Lipoprotein" evidence="1">
    <location>
        <begin position="28"/>
        <end position="388"/>
    </location>
</feature>
<sequence length="388" mass="44270">MKKMRYFLLAVLMVASLILVSCSNEYANLEEYQFNKSSDPKLVYADENKVIINDGEDMVVESRGNFYRLPIKLNLGIESFILTSPSGKNALIGTIDKDGSNNIAIVNFFKGSKLTLDQGVIRYVISNFYSMLPSDYYFAYTNKGSETIKLVDLDALKIREVKVNVPVNDAIGVKRNTGYQIYFESSGKIYKKLEQEEPKLVTNGYLLSIDENSNVYFYRNINIKTTKIYKVDKNGREKEIALIDKPNELIKRGSEAVIFITAATDKQFLENNIEFINLITGKRTALSGNLNDVVPLLYDRGNIAIVFYRDGRAQIVDTRTGKIELIENFDKYVLSDLKMTLGLNVYKNYPIKFNKIVQLRKENDNIRLSLVDSHSKILKILAQQQLKD</sequence>
<dbReference type="EMBL" id="ABXP02000114">
    <property type="protein sequence ID" value="KKC28885.1"/>
    <property type="molecule type" value="Genomic_DNA"/>
</dbReference>
<protein>
    <recommendedName>
        <fullName evidence="4">Lipoprotein</fullName>
    </recommendedName>
</protein>
<reference evidence="2 3" key="2">
    <citation type="journal article" date="2015" name="BMC Genomics">
        <title>Analysis of three genomes within the thermophilic bacterial species Caldanaerobacter subterraneus with a focus on carbon monoxide dehydrogenase evolution and hydrolase diversity.</title>
        <authorList>
            <person name="Sant'Anna F.H."/>
            <person name="Lebedinsky A.V."/>
            <person name="Sokolova T.G."/>
            <person name="Robb F.T."/>
            <person name="Gonzalez J.M."/>
        </authorList>
    </citation>
    <scope>NUCLEOTIDE SEQUENCE [LARGE SCALE GENOMIC DNA]</scope>
    <source>
        <strain evidence="2 3">DSM 12653</strain>
    </source>
</reference>
<dbReference type="Proteomes" id="UP000010146">
    <property type="component" value="Unassembled WGS sequence"/>
</dbReference>
<dbReference type="AlphaFoldDB" id="B7R9U5"/>
<name>B7R9U5_9THEO</name>
<evidence type="ECO:0000313" key="3">
    <source>
        <dbReference type="Proteomes" id="UP000010146"/>
    </source>
</evidence>
<dbReference type="PROSITE" id="PS51257">
    <property type="entry name" value="PROKAR_LIPOPROTEIN"/>
    <property type="match status" value="1"/>
</dbReference>